<dbReference type="AlphaFoldDB" id="A0A7R9UAL8"/>
<dbReference type="Pfam" id="PF13516">
    <property type="entry name" value="LRR_6"/>
    <property type="match status" value="2"/>
</dbReference>
<accession>A0A7R9UAL8</accession>
<dbReference type="InterPro" id="IPR001611">
    <property type="entry name" value="Leu-rich_rpt"/>
</dbReference>
<feature type="region of interest" description="Disordered" evidence="1">
    <location>
        <begin position="350"/>
        <end position="382"/>
    </location>
</feature>
<organism evidence="3">
    <name type="scientific">Pinguiococcus pyrenoidosus</name>
    <dbReference type="NCBI Taxonomy" id="172671"/>
    <lineage>
        <taxon>Eukaryota</taxon>
        <taxon>Sar</taxon>
        <taxon>Stramenopiles</taxon>
        <taxon>Ochrophyta</taxon>
        <taxon>Pinguiophyceae</taxon>
        <taxon>Pinguiochrysidales</taxon>
        <taxon>Pinguiochrysidaceae</taxon>
        <taxon>Pinguiococcus</taxon>
    </lineage>
</organism>
<dbReference type="InterPro" id="IPR032675">
    <property type="entry name" value="LRR_dom_sf"/>
</dbReference>
<dbReference type="InterPro" id="IPR027038">
    <property type="entry name" value="RanGap"/>
</dbReference>
<evidence type="ECO:0000313" key="3">
    <source>
        <dbReference type="EMBL" id="CAD8259962.1"/>
    </source>
</evidence>
<proteinExistence type="predicted"/>
<name>A0A7R9UAL8_9STRA</name>
<dbReference type="SUPFAM" id="SSF52047">
    <property type="entry name" value="RNI-like"/>
    <property type="match status" value="1"/>
</dbReference>
<dbReference type="PANTHER" id="PTHR24113">
    <property type="entry name" value="RAN GTPASE-ACTIVATING PROTEIN 1"/>
    <property type="match status" value="1"/>
</dbReference>
<dbReference type="InterPro" id="IPR025197">
    <property type="entry name" value="DUF4116"/>
</dbReference>
<dbReference type="Gene3D" id="3.80.10.10">
    <property type="entry name" value="Ribonuclease Inhibitor"/>
    <property type="match status" value="1"/>
</dbReference>
<evidence type="ECO:0000256" key="1">
    <source>
        <dbReference type="SAM" id="MobiDB-lite"/>
    </source>
</evidence>
<gene>
    <name evidence="3" type="ORF">PPYR1160_LOCUS9464</name>
</gene>
<dbReference type="GO" id="GO:0005096">
    <property type="term" value="F:GTPase activator activity"/>
    <property type="evidence" value="ECO:0007669"/>
    <property type="project" value="InterPro"/>
</dbReference>
<dbReference type="EMBL" id="HBEA01012426">
    <property type="protein sequence ID" value="CAD8259962.1"/>
    <property type="molecule type" value="Transcribed_RNA"/>
</dbReference>
<evidence type="ECO:0000259" key="2">
    <source>
        <dbReference type="Pfam" id="PF13475"/>
    </source>
</evidence>
<sequence>MSAPQAEQGPRWPNGEGKMPSWWYEVRDVSKKGGTVLDLTSWNIQVSGVEILVDHGLPFCPNLTNLFLGDNAIGDAGAEALADRGLRLCPELKLLDVFFGNIGPKGALALVERGLLHCPKLTTLYLEDNPVEHFSSVRDRTKFIVLLAENPSLTEVSGIKLCEHADILGLPSSLKDQPNKDVLSHLKERIDPMSRLLYENKELRHDREFVLGAVKQCGRSIRFVSPDLRRDKFVILSAVESRGNMCFKAETCAQMWSKIESFVDLDIVCRMRTWCKERHGVDVANAMSFNEVHAQYVSFPEGSAEDYKSFQNLGWVFRDSLDEEAGGELVSYIKSCSFGSCSAGEATCKRKVDDDDDDDGGGGGDDGGGGKKLAPAKKNRTK</sequence>
<feature type="compositionally biased region" description="Gly residues" evidence="1">
    <location>
        <begin position="361"/>
        <end position="371"/>
    </location>
</feature>
<reference evidence="3" key="1">
    <citation type="submission" date="2021-01" db="EMBL/GenBank/DDBJ databases">
        <authorList>
            <person name="Corre E."/>
            <person name="Pelletier E."/>
            <person name="Niang G."/>
            <person name="Scheremetjew M."/>
            <person name="Finn R."/>
            <person name="Kale V."/>
            <person name="Holt S."/>
            <person name="Cochrane G."/>
            <person name="Meng A."/>
            <person name="Brown T."/>
            <person name="Cohen L."/>
        </authorList>
    </citation>
    <scope>NUCLEOTIDE SEQUENCE</scope>
    <source>
        <strain evidence="3">CCMP2078</strain>
    </source>
</reference>
<dbReference type="Pfam" id="PF13475">
    <property type="entry name" value="DUF4116"/>
    <property type="match status" value="1"/>
</dbReference>
<protein>
    <recommendedName>
        <fullName evidence="2">DUF4116 domain-containing protein</fullName>
    </recommendedName>
</protein>
<feature type="domain" description="DUF4116" evidence="2">
    <location>
        <begin position="206"/>
        <end position="244"/>
    </location>
</feature>